<dbReference type="PANTHER" id="PTHR30333">
    <property type="entry name" value="CYTOCHROME C-TYPE PROTEIN"/>
    <property type="match status" value="1"/>
</dbReference>
<evidence type="ECO:0000256" key="9">
    <source>
        <dbReference type="ARBA" id="ARBA00022989"/>
    </source>
</evidence>
<feature type="region of interest" description="Disordered" evidence="12">
    <location>
        <begin position="186"/>
        <end position="219"/>
    </location>
</feature>
<dbReference type="Pfam" id="PF03264">
    <property type="entry name" value="Cytochrom_NNT"/>
    <property type="match status" value="1"/>
</dbReference>
<dbReference type="InterPro" id="IPR051174">
    <property type="entry name" value="Cytochrome_c-type_ET"/>
</dbReference>
<sequence>MDTNNKGLIGRIRSLGWGFAAMLFIAGIVFWGGFNTAMEWTNREAFCISCHEMKDNVYQEYRSTIHASNRSGVRATCPDCHVPKEWGPKIIRKIQASNEVLHKVLGSIDTPEKFNAKRLELAKHEWERMKKTDSRECRNCHNFDSFDYAEQGRRSSKMHQTGLNEGKTCIDCHKGIAHTLPEVEQAIGAPKEGATPEEFHPPTPKPEEAKPEADKAAKG</sequence>
<keyword evidence="8" id="KW-0249">Electron transport</keyword>
<evidence type="ECO:0000256" key="11">
    <source>
        <dbReference type="ARBA" id="ARBA00023136"/>
    </source>
</evidence>
<keyword evidence="10" id="KW-0408">Iron</keyword>
<evidence type="ECO:0000256" key="13">
    <source>
        <dbReference type="SAM" id="Phobius"/>
    </source>
</evidence>
<gene>
    <name evidence="15" type="ORF">GCM10007933_14810</name>
</gene>
<keyword evidence="3" id="KW-0813">Transport</keyword>
<evidence type="ECO:0000256" key="3">
    <source>
        <dbReference type="ARBA" id="ARBA00022448"/>
    </source>
</evidence>
<dbReference type="RefSeq" id="WP_153160660.1">
    <property type="nucleotide sequence ID" value="NZ_BSPX01000017.1"/>
</dbReference>
<feature type="transmembrane region" description="Helical" evidence="13">
    <location>
        <begin position="12"/>
        <end position="34"/>
    </location>
</feature>
<feature type="domain" description="NapC/NirT cytochrome c N-terminal" evidence="14">
    <location>
        <begin position="20"/>
        <end position="182"/>
    </location>
</feature>
<evidence type="ECO:0000256" key="8">
    <source>
        <dbReference type="ARBA" id="ARBA00022982"/>
    </source>
</evidence>
<evidence type="ECO:0000256" key="4">
    <source>
        <dbReference type="ARBA" id="ARBA00022475"/>
    </source>
</evidence>
<comment type="subcellular location">
    <subcellularLocation>
        <location evidence="1">Cell membrane</location>
    </subcellularLocation>
</comment>
<dbReference type="EMBL" id="BSPX01000017">
    <property type="protein sequence ID" value="GLT22025.1"/>
    <property type="molecule type" value="Genomic_DNA"/>
</dbReference>
<evidence type="ECO:0000256" key="2">
    <source>
        <dbReference type="ARBA" id="ARBA00007395"/>
    </source>
</evidence>
<keyword evidence="9 13" id="KW-1133">Transmembrane helix</keyword>
<reference evidence="16" key="1">
    <citation type="journal article" date="2019" name="Int. J. Syst. Evol. Microbiol.">
        <title>The Global Catalogue of Microorganisms (GCM) 10K type strain sequencing project: providing services to taxonomists for standard genome sequencing and annotation.</title>
        <authorList>
            <consortium name="The Broad Institute Genomics Platform"/>
            <consortium name="The Broad Institute Genome Sequencing Center for Infectious Disease"/>
            <person name="Wu L."/>
            <person name="Ma J."/>
        </authorList>
    </citation>
    <scope>NUCLEOTIDE SEQUENCE [LARGE SCALE GENOMIC DNA]</scope>
    <source>
        <strain evidence="16">NBRC 102407</strain>
    </source>
</reference>
<feature type="compositionally biased region" description="Basic and acidic residues" evidence="12">
    <location>
        <begin position="197"/>
        <end position="219"/>
    </location>
</feature>
<keyword evidence="4" id="KW-1003">Cell membrane</keyword>
<evidence type="ECO:0000313" key="16">
    <source>
        <dbReference type="Proteomes" id="UP001157167"/>
    </source>
</evidence>
<comment type="similarity">
    <text evidence="2">Belongs to the NapC/NirT/NrfH family.</text>
</comment>
<keyword evidence="7" id="KW-0479">Metal-binding</keyword>
<evidence type="ECO:0000256" key="7">
    <source>
        <dbReference type="ARBA" id="ARBA00022723"/>
    </source>
</evidence>
<dbReference type="Proteomes" id="UP001157167">
    <property type="component" value="Unassembled WGS sequence"/>
</dbReference>
<evidence type="ECO:0000259" key="14">
    <source>
        <dbReference type="Pfam" id="PF03264"/>
    </source>
</evidence>
<proteinExistence type="inferred from homology"/>
<dbReference type="InterPro" id="IPR038266">
    <property type="entry name" value="NapC/NirT_cytc_sf"/>
</dbReference>
<accession>A0ABQ6FBX7</accession>
<keyword evidence="6 13" id="KW-0812">Transmembrane</keyword>
<dbReference type="PANTHER" id="PTHR30333:SF1">
    <property type="entry name" value="CYTOCHROME C-TYPE PROTEIN NAPC"/>
    <property type="match status" value="1"/>
</dbReference>
<organism evidence="15 16">
    <name type="scientific">Zoogloea oryzae</name>
    <dbReference type="NCBI Taxonomy" id="310767"/>
    <lineage>
        <taxon>Bacteria</taxon>
        <taxon>Pseudomonadati</taxon>
        <taxon>Pseudomonadota</taxon>
        <taxon>Betaproteobacteria</taxon>
        <taxon>Rhodocyclales</taxon>
        <taxon>Zoogloeaceae</taxon>
        <taxon>Zoogloea</taxon>
    </lineage>
</organism>
<evidence type="ECO:0000256" key="6">
    <source>
        <dbReference type="ARBA" id="ARBA00022692"/>
    </source>
</evidence>
<keyword evidence="5" id="KW-0349">Heme</keyword>
<evidence type="ECO:0000256" key="10">
    <source>
        <dbReference type="ARBA" id="ARBA00023004"/>
    </source>
</evidence>
<evidence type="ECO:0000313" key="15">
    <source>
        <dbReference type="EMBL" id="GLT22025.1"/>
    </source>
</evidence>
<comment type="caution">
    <text evidence="15">The sequence shown here is derived from an EMBL/GenBank/DDBJ whole genome shotgun (WGS) entry which is preliminary data.</text>
</comment>
<dbReference type="SUPFAM" id="SSF48695">
    <property type="entry name" value="Multiheme cytochromes"/>
    <property type="match status" value="1"/>
</dbReference>
<evidence type="ECO:0000256" key="12">
    <source>
        <dbReference type="SAM" id="MobiDB-lite"/>
    </source>
</evidence>
<dbReference type="InterPro" id="IPR036280">
    <property type="entry name" value="Multihaem_cyt_sf"/>
</dbReference>
<protein>
    <recommendedName>
        <fullName evidence="14">NapC/NirT cytochrome c N-terminal domain-containing protein</fullName>
    </recommendedName>
</protein>
<evidence type="ECO:0000256" key="5">
    <source>
        <dbReference type="ARBA" id="ARBA00022617"/>
    </source>
</evidence>
<dbReference type="Gene3D" id="1.10.3820.10">
    <property type="entry name" value="Di-heme elbow motif domain"/>
    <property type="match status" value="1"/>
</dbReference>
<keyword evidence="11 13" id="KW-0472">Membrane</keyword>
<dbReference type="InterPro" id="IPR005126">
    <property type="entry name" value="NapC/NirT_cyt_c_N"/>
</dbReference>
<name>A0ABQ6FBX7_9RHOO</name>
<keyword evidence="16" id="KW-1185">Reference proteome</keyword>
<evidence type="ECO:0000256" key="1">
    <source>
        <dbReference type="ARBA" id="ARBA00004236"/>
    </source>
</evidence>